<proteinExistence type="predicted"/>
<protein>
    <submittedName>
        <fullName evidence="1">RNA-directed DNA polymerase from mobile element jockey</fullName>
    </submittedName>
</protein>
<dbReference type="EMBL" id="BGZK01000473">
    <property type="protein sequence ID" value="GBP45878.1"/>
    <property type="molecule type" value="Genomic_DNA"/>
</dbReference>
<dbReference type="GO" id="GO:0003964">
    <property type="term" value="F:RNA-directed DNA polymerase activity"/>
    <property type="evidence" value="ECO:0007669"/>
    <property type="project" value="UniProtKB-KW"/>
</dbReference>
<dbReference type="Proteomes" id="UP000299102">
    <property type="component" value="Unassembled WGS sequence"/>
</dbReference>
<keyword evidence="1" id="KW-0548">Nucleotidyltransferase</keyword>
<gene>
    <name evidence="1" type="primary">pol</name>
    <name evidence="1" type="ORF">EVAR_31784_1</name>
</gene>
<keyword evidence="2" id="KW-1185">Reference proteome</keyword>
<sequence>MTRVIASFLHQNSFCVAINEVLSAPRPIQTGVPQGSYLSPSLYATYTDDIPMLRGHFEHWEDDMMLALTTALLTDSQRIMPAQLRSRCGVENLRPISRRQYCTCGQVPNNDHFFSFREILKKKCTTNATEMIVARRRTFKSDIST</sequence>
<accession>A0A4C1W3H8</accession>
<name>A0A4C1W3H8_EUMVA</name>
<comment type="caution">
    <text evidence="1">The sequence shown here is derived from an EMBL/GenBank/DDBJ whole genome shotgun (WGS) entry which is preliminary data.</text>
</comment>
<dbReference type="OrthoDB" id="10065625at2759"/>
<keyword evidence="1" id="KW-0695">RNA-directed DNA polymerase</keyword>
<evidence type="ECO:0000313" key="2">
    <source>
        <dbReference type="Proteomes" id="UP000299102"/>
    </source>
</evidence>
<organism evidence="1 2">
    <name type="scientific">Eumeta variegata</name>
    <name type="common">Bagworm moth</name>
    <name type="synonym">Eumeta japonica</name>
    <dbReference type="NCBI Taxonomy" id="151549"/>
    <lineage>
        <taxon>Eukaryota</taxon>
        <taxon>Metazoa</taxon>
        <taxon>Ecdysozoa</taxon>
        <taxon>Arthropoda</taxon>
        <taxon>Hexapoda</taxon>
        <taxon>Insecta</taxon>
        <taxon>Pterygota</taxon>
        <taxon>Neoptera</taxon>
        <taxon>Endopterygota</taxon>
        <taxon>Lepidoptera</taxon>
        <taxon>Glossata</taxon>
        <taxon>Ditrysia</taxon>
        <taxon>Tineoidea</taxon>
        <taxon>Psychidae</taxon>
        <taxon>Oiketicinae</taxon>
        <taxon>Eumeta</taxon>
    </lineage>
</organism>
<reference evidence="1 2" key="1">
    <citation type="journal article" date="2019" name="Commun. Biol.">
        <title>The bagworm genome reveals a unique fibroin gene that provides high tensile strength.</title>
        <authorList>
            <person name="Kono N."/>
            <person name="Nakamura H."/>
            <person name="Ohtoshi R."/>
            <person name="Tomita M."/>
            <person name="Numata K."/>
            <person name="Arakawa K."/>
        </authorList>
    </citation>
    <scope>NUCLEOTIDE SEQUENCE [LARGE SCALE GENOMIC DNA]</scope>
</reference>
<evidence type="ECO:0000313" key="1">
    <source>
        <dbReference type="EMBL" id="GBP45878.1"/>
    </source>
</evidence>
<keyword evidence="1" id="KW-0808">Transferase</keyword>
<dbReference type="AlphaFoldDB" id="A0A4C1W3H8"/>